<dbReference type="OrthoDB" id="7594920at2"/>
<accession>A0A1G7FH23</accession>
<dbReference type="Proteomes" id="UP000323502">
    <property type="component" value="Unassembled WGS sequence"/>
</dbReference>
<evidence type="ECO:0000313" key="2">
    <source>
        <dbReference type="EMBL" id="SDE75127.1"/>
    </source>
</evidence>
<sequence length="147" mass="16282">MTLCLYRWSAKDRDEFERFTATLTDLQTRVRAVSGHDTGVPVPRGPRRPSLMERAQTLLDHRRHRAAIAGELAELFADPAWDLLLALYVAGGREKATALAETAGISGSLTGRWMAVLETRGLTQPVGDELALTDRGKSFLTRYLDSL</sequence>
<dbReference type="EMBL" id="FNBI01000001">
    <property type="protein sequence ID" value="SDE75127.1"/>
    <property type="molecule type" value="Genomic_DNA"/>
</dbReference>
<evidence type="ECO:0000313" key="3">
    <source>
        <dbReference type="Proteomes" id="UP000323502"/>
    </source>
</evidence>
<dbReference type="EMBL" id="WSUT01000005">
    <property type="protein sequence ID" value="MWC45429.1"/>
    <property type="molecule type" value="Genomic_DNA"/>
</dbReference>
<dbReference type="AlphaFoldDB" id="A0A1G7FH23"/>
<evidence type="ECO:0000313" key="1">
    <source>
        <dbReference type="EMBL" id="MWC45429.1"/>
    </source>
</evidence>
<evidence type="ECO:0000313" key="4">
    <source>
        <dbReference type="Proteomes" id="UP000436801"/>
    </source>
</evidence>
<proteinExistence type="predicted"/>
<organism evidence="2 3">
    <name type="scientific">Sphingomonas carotinifaciens</name>
    <dbReference type="NCBI Taxonomy" id="1166323"/>
    <lineage>
        <taxon>Bacteria</taxon>
        <taxon>Pseudomonadati</taxon>
        <taxon>Pseudomonadota</taxon>
        <taxon>Alphaproteobacteria</taxon>
        <taxon>Sphingomonadales</taxon>
        <taxon>Sphingomonadaceae</taxon>
        <taxon>Sphingomonas</taxon>
    </lineage>
</organism>
<protein>
    <submittedName>
        <fullName evidence="2">Uncharacterized protein</fullName>
    </submittedName>
</protein>
<reference evidence="2 3" key="1">
    <citation type="submission" date="2016-10" db="EMBL/GenBank/DDBJ databases">
        <authorList>
            <person name="Varghese N."/>
            <person name="Submissions S."/>
        </authorList>
    </citation>
    <scope>NUCLEOTIDE SEQUENCE [LARGE SCALE GENOMIC DNA]</scope>
    <source>
        <strain evidence="2 3">S7-754</strain>
    </source>
</reference>
<name>A0A1G7FH23_9SPHN</name>
<reference evidence="1 4" key="2">
    <citation type="submission" date="2019-12" db="EMBL/GenBank/DDBJ databases">
        <authorList>
            <person name="Zheng J."/>
        </authorList>
    </citation>
    <scope>NUCLEOTIDE SEQUENCE [LARGE SCALE GENOMIC DNA]</scope>
    <source>
        <strain evidence="1 4">DSM 27347</strain>
    </source>
</reference>
<dbReference type="InterPro" id="IPR036390">
    <property type="entry name" value="WH_DNA-bd_sf"/>
</dbReference>
<keyword evidence="3" id="KW-1185">Reference proteome</keyword>
<dbReference type="InterPro" id="IPR036388">
    <property type="entry name" value="WH-like_DNA-bd_sf"/>
</dbReference>
<dbReference type="Proteomes" id="UP000436801">
    <property type="component" value="Unassembled WGS sequence"/>
</dbReference>
<dbReference type="RefSeq" id="WP_149680952.1">
    <property type="nucleotide sequence ID" value="NZ_FNBI01000001.1"/>
</dbReference>
<dbReference type="SUPFAM" id="SSF46785">
    <property type="entry name" value="Winged helix' DNA-binding domain"/>
    <property type="match status" value="1"/>
</dbReference>
<gene>
    <name evidence="1" type="ORF">GQR91_17585</name>
    <name evidence="2" type="ORF">SAMN05216557_101399</name>
</gene>
<dbReference type="Gene3D" id="1.10.10.10">
    <property type="entry name" value="Winged helix-like DNA-binding domain superfamily/Winged helix DNA-binding domain"/>
    <property type="match status" value="1"/>
</dbReference>